<accession>X1VC75</accession>
<dbReference type="EMBL" id="BARW01028872">
    <property type="protein sequence ID" value="GAJ03720.1"/>
    <property type="molecule type" value="Genomic_DNA"/>
</dbReference>
<organism evidence="1">
    <name type="scientific">marine sediment metagenome</name>
    <dbReference type="NCBI Taxonomy" id="412755"/>
    <lineage>
        <taxon>unclassified sequences</taxon>
        <taxon>metagenomes</taxon>
        <taxon>ecological metagenomes</taxon>
    </lineage>
</organism>
<feature type="non-terminal residue" evidence="1">
    <location>
        <position position="101"/>
    </location>
</feature>
<gene>
    <name evidence="1" type="ORF">S12H4_46525</name>
</gene>
<reference evidence="1" key="1">
    <citation type="journal article" date="2014" name="Front. Microbiol.">
        <title>High frequency of phylogenetically diverse reductive dehalogenase-homologous genes in deep subseafloor sedimentary metagenomes.</title>
        <authorList>
            <person name="Kawai M."/>
            <person name="Futagami T."/>
            <person name="Toyoda A."/>
            <person name="Takaki Y."/>
            <person name="Nishi S."/>
            <person name="Hori S."/>
            <person name="Arai W."/>
            <person name="Tsubouchi T."/>
            <person name="Morono Y."/>
            <person name="Uchiyama I."/>
            <person name="Ito T."/>
            <person name="Fujiyama A."/>
            <person name="Inagaki F."/>
            <person name="Takami H."/>
        </authorList>
    </citation>
    <scope>NUCLEOTIDE SEQUENCE</scope>
    <source>
        <strain evidence="1">Expedition CK06-06</strain>
    </source>
</reference>
<name>X1VC75_9ZZZZ</name>
<dbReference type="SUPFAM" id="SSF53850">
    <property type="entry name" value="Periplasmic binding protein-like II"/>
    <property type="match status" value="1"/>
</dbReference>
<comment type="caution">
    <text evidence="1">The sequence shown here is derived from an EMBL/GenBank/DDBJ whole genome shotgun (WGS) entry which is preliminary data.</text>
</comment>
<dbReference type="Gene3D" id="3.40.190.10">
    <property type="entry name" value="Periplasmic binding protein-like II"/>
    <property type="match status" value="1"/>
</dbReference>
<evidence type="ECO:0000313" key="1">
    <source>
        <dbReference type="EMBL" id="GAJ03720.1"/>
    </source>
</evidence>
<protein>
    <submittedName>
        <fullName evidence="1">Uncharacterized protein</fullName>
    </submittedName>
</protein>
<sequence>MMFKKIFCLIVALVFVSSISVCVFSQETAGGKTVKLVFTSWRTEDIERMNRINAVFTKKNPNIIINFQPIKDTEYDTQLTSSLETGVGADIIYLRSYDPGK</sequence>
<proteinExistence type="predicted"/>
<dbReference type="AlphaFoldDB" id="X1VC75"/>